<dbReference type="InterPro" id="IPR035414">
    <property type="entry name" value="Peptidase_M1_pepN_Ig-like"/>
</dbReference>
<dbReference type="Proteomes" id="UP000017819">
    <property type="component" value="Unassembled WGS sequence"/>
</dbReference>
<dbReference type="Gene3D" id="1.10.390.10">
    <property type="entry name" value="Neutral Protease Domain 2"/>
    <property type="match status" value="1"/>
</dbReference>
<feature type="domain" description="Aminopeptidase N-like N-terminal" evidence="16">
    <location>
        <begin position="56"/>
        <end position="198"/>
    </location>
</feature>
<comment type="cofactor">
    <cofactor evidence="2">
        <name>Zn(2+)</name>
        <dbReference type="ChEBI" id="CHEBI:29105"/>
    </cofactor>
</comment>
<dbReference type="InterPro" id="IPR037144">
    <property type="entry name" value="Peptidase_M1_pepN_C_sf"/>
</dbReference>
<evidence type="ECO:0000256" key="1">
    <source>
        <dbReference type="ARBA" id="ARBA00000098"/>
    </source>
</evidence>
<dbReference type="MEROPS" id="M01.005"/>
<dbReference type="Gene3D" id="3.30.2010.30">
    <property type="match status" value="1"/>
</dbReference>
<dbReference type="Gene3D" id="1.25.50.10">
    <property type="entry name" value="Peptidase M1, alanyl aminopeptidase, C-terminal domain"/>
    <property type="match status" value="1"/>
</dbReference>
<organism evidence="17 18">
    <name type="scientific">Lutibaculum baratangense AMV1</name>
    <dbReference type="NCBI Taxonomy" id="631454"/>
    <lineage>
        <taxon>Bacteria</taxon>
        <taxon>Pseudomonadati</taxon>
        <taxon>Pseudomonadota</taxon>
        <taxon>Alphaproteobacteria</taxon>
        <taxon>Hyphomicrobiales</taxon>
        <taxon>Tepidamorphaceae</taxon>
        <taxon>Lutibaculum</taxon>
    </lineage>
</organism>
<dbReference type="InterPro" id="IPR001930">
    <property type="entry name" value="Peptidase_M1"/>
</dbReference>
<evidence type="ECO:0000256" key="3">
    <source>
        <dbReference type="ARBA" id="ARBA00010136"/>
    </source>
</evidence>
<evidence type="ECO:0000256" key="12">
    <source>
        <dbReference type="NCBIfam" id="TIGR02414"/>
    </source>
</evidence>
<proteinExistence type="inferred from homology"/>
<keyword evidence="7" id="KW-0645">Protease</keyword>
<keyword evidence="6 17" id="KW-0031">Aminopeptidase</keyword>
<evidence type="ECO:0000256" key="9">
    <source>
        <dbReference type="ARBA" id="ARBA00022801"/>
    </source>
</evidence>
<accession>V4T8B7</accession>
<dbReference type="Pfam" id="PF17900">
    <property type="entry name" value="Peptidase_M1_N"/>
    <property type="match status" value="1"/>
</dbReference>
<keyword evidence="11" id="KW-0482">Metalloprotease</keyword>
<dbReference type="InterPro" id="IPR012779">
    <property type="entry name" value="Peptidase_M1_pepN"/>
</dbReference>
<dbReference type="EC" id="3.4.11.2" evidence="4 12"/>
<evidence type="ECO:0000313" key="17">
    <source>
        <dbReference type="EMBL" id="ESR22823.1"/>
    </source>
</evidence>
<comment type="caution">
    <text evidence="17">The sequence shown here is derived from an EMBL/GenBank/DDBJ whole genome shotgun (WGS) entry which is preliminary data.</text>
</comment>
<name>V4T8B7_9HYPH</name>
<dbReference type="PANTHER" id="PTHR46322:SF1">
    <property type="entry name" value="PUROMYCIN-SENSITIVE AMINOPEPTIDASE"/>
    <property type="match status" value="1"/>
</dbReference>
<evidence type="ECO:0000256" key="7">
    <source>
        <dbReference type="ARBA" id="ARBA00022670"/>
    </source>
</evidence>
<dbReference type="EMBL" id="AWXZ01000040">
    <property type="protein sequence ID" value="ESR22823.1"/>
    <property type="molecule type" value="Genomic_DNA"/>
</dbReference>
<dbReference type="PATRIC" id="fig|631454.5.peg.3912"/>
<evidence type="ECO:0000259" key="14">
    <source>
        <dbReference type="Pfam" id="PF11940"/>
    </source>
</evidence>
<gene>
    <name evidence="17" type="ORF">N177_3960</name>
</gene>
<evidence type="ECO:0000256" key="10">
    <source>
        <dbReference type="ARBA" id="ARBA00022833"/>
    </source>
</evidence>
<dbReference type="Pfam" id="PF11940">
    <property type="entry name" value="DUF3458"/>
    <property type="match status" value="1"/>
</dbReference>
<evidence type="ECO:0000259" key="15">
    <source>
        <dbReference type="Pfam" id="PF17432"/>
    </source>
</evidence>
<dbReference type="AlphaFoldDB" id="V4T8B7"/>
<dbReference type="PANTHER" id="PTHR46322">
    <property type="entry name" value="PUROMYCIN-SENSITIVE AMINOPEPTIDASE"/>
    <property type="match status" value="1"/>
</dbReference>
<evidence type="ECO:0000259" key="13">
    <source>
        <dbReference type="Pfam" id="PF01433"/>
    </source>
</evidence>
<evidence type="ECO:0000256" key="6">
    <source>
        <dbReference type="ARBA" id="ARBA00022438"/>
    </source>
</evidence>
<dbReference type="InterPro" id="IPR014782">
    <property type="entry name" value="Peptidase_M1_dom"/>
</dbReference>
<dbReference type="InterPro" id="IPR038438">
    <property type="entry name" value="PepN_Ig-like_sf"/>
</dbReference>
<comment type="catalytic activity">
    <reaction evidence="1">
        <text>Release of an N-terminal amino acid, Xaa-|-Yaa- from a peptide, amide or arylamide. Xaa is preferably Ala, but may be most amino acids including Pro (slow action). When a terminal hydrophobic residue is followed by a prolyl residue, the two may be released as an intact Xaa-Pro dipeptide.</text>
        <dbReference type="EC" id="3.4.11.2"/>
    </reaction>
</comment>
<dbReference type="eggNOG" id="COG0308">
    <property type="taxonomic scope" value="Bacteria"/>
</dbReference>
<dbReference type="Pfam" id="PF17432">
    <property type="entry name" value="DUF3458_C"/>
    <property type="match status" value="1"/>
</dbReference>
<dbReference type="Gene3D" id="2.60.40.1730">
    <property type="entry name" value="tricorn interacting facor f3 domain"/>
    <property type="match status" value="1"/>
</dbReference>
<dbReference type="GO" id="GO:0006508">
    <property type="term" value="P:proteolysis"/>
    <property type="evidence" value="ECO:0007669"/>
    <property type="project" value="UniProtKB-UniRule"/>
</dbReference>
<dbReference type="NCBIfam" id="TIGR02414">
    <property type="entry name" value="pepN_proteo"/>
    <property type="match status" value="1"/>
</dbReference>
<dbReference type="CDD" id="cd09600">
    <property type="entry name" value="M1_APN"/>
    <property type="match status" value="1"/>
</dbReference>
<evidence type="ECO:0000259" key="16">
    <source>
        <dbReference type="Pfam" id="PF17900"/>
    </source>
</evidence>
<feature type="domain" description="Peptidase M1 alanyl aminopeptidase Ig-like fold" evidence="14">
    <location>
        <begin position="456"/>
        <end position="557"/>
    </location>
</feature>
<dbReference type="FunFam" id="3.30.2010.30:FF:000002">
    <property type="entry name" value="Putative aminopeptidase N"/>
    <property type="match status" value="1"/>
</dbReference>
<dbReference type="PRINTS" id="PR00756">
    <property type="entry name" value="ALADIPTASE"/>
</dbReference>
<dbReference type="Gene3D" id="2.60.40.1840">
    <property type="match status" value="1"/>
</dbReference>
<keyword evidence="9 17" id="KW-0378">Hydrolase</keyword>
<protein>
    <recommendedName>
        <fullName evidence="5 12">Aminopeptidase N</fullName>
        <ecNumber evidence="4 12">3.4.11.2</ecNumber>
    </recommendedName>
</protein>
<evidence type="ECO:0000256" key="2">
    <source>
        <dbReference type="ARBA" id="ARBA00001947"/>
    </source>
</evidence>
<evidence type="ECO:0000256" key="8">
    <source>
        <dbReference type="ARBA" id="ARBA00022723"/>
    </source>
</evidence>
<reference evidence="17 18" key="1">
    <citation type="journal article" date="2014" name="Genome Announc.">
        <title>Draft Genome Sequence of Lutibaculum baratangense Strain AMV1T, Isolated from a Mud Volcano in Andamans, India.</title>
        <authorList>
            <person name="Singh A."/>
            <person name="Sreenivas A."/>
            <person name="Sathyanarayana Reddy G."/>
            <person name="Pinnaka A.K."/>
            <person name="Shivaji S."/>
        </authorList>
    </citation>
    <scope>NUCLEOTIDE SEQUENCE [LARGE SCALE GENOMIC DNA]</scope>
    <source>
        <strain evidence="17 18">AMV1</strain>
    </source>
</reference>
<dbReference type="InterPro" id="IPR042097">
    <property type="entry name" value="Aminopeptidase_N-like_N_sf"/>
</dbReference>
<dbReference type="GO" id="GO:0016285">
    <property type="term" value="F:alanyl aminopeptidase activity"/>
    <property type="evidence" value="ECO:0007669"/>
    <property type="project" value="UniProtKB-EC"/>
</dbReference>
<dbReference type="Pfam" id="PF01433">
    <property type="entry name" value="Peptidase_M1"/>
    <property type="match status" value="1"/>
</dbReference>
<feature type="domain" description="Peptidase M1 alanyl aminopeptidase C-terminal" evidence="15">
    <location>
        <begin position="563"/>
        <end position="884"/>
    </location>
</feature>
<evidence type="ECO:0000256" key="4">
    <source>
        <dbReference type="ARBA" id="ARBA00012564"/>
    </source>
</evidence>
<dbReference type="InterPro" id="IPR027268">
    <property type="entry name" value="Peptidase_M4/M1_CTD_sf"/>
</dbReference>
<evidence type="ECO:0000256" key="5">
    <source>
        <dbReference type="ARBA" id="ARBA00015611"/>
    </source>
</evidence>
<evidence type="ECO:0000256" key="11">
    <source>
        <dbReference type="ARBA" id="ARBA00023049"/>
    </source>
</evidence>
<dbReference type="GO" id="GO:0008237">
    <property type="term" value="F:metallopeptidase activity"/>
    <property type="evidence" value="ECO:0007669"/>
    <property type="project" value="UniProtKB-UniRule"/>
</dbReference>
<sequence length="885" mass="98961">MKDEKMTTDGAPRIRLSDYRPPNHLVDAVELDIRLEPERTQVRSRLSLRPNPERPGDAPLVLDGEDLEILAIMLDGIPLARSEFVVSDRGLTIAAVPDRPFTLETTVLIDPSANTRLMGLYRSNGVYCTQCEAEGFRRITFFPDRPDVLSVYTTRIEARKSDAPVLLGNGNRSSAGDVPGTDRHFAIWHDPFPKPSYLFALVGGDLGRIVDGFTTQSGRQVRLGIYVEKGKEDRARYAMDALKRSMRWDEEVFGREYDLDVFNIVAVSDFNMGAMENKGLNIFNDRYVLASAETATDHDFASVEAVIAHEYFHNWTGNRITCRDWFQLCLKEGLTVFRDQEFTSDMRSRAVKRIQDVRLLRSHQFVEDSGPLAHPVRPETYREINNFYTATVYEKGAEVIRMLKALLGPDAFARGMNLYFKEHDGRAATVEDFLACFEKASRRDLTQFKLWYSQAGTPELAASVDQRAAEGTLEITFEQSVPATPGQPKKEPMVLPIAMGLVGEDGRDMLPEVKCEPALKNGVFELDRQRATIRFSGLKERAVPSLLRGFSAPVRLVSNLGSDDMLRLGALDSDPFNRWQALHAVMMKVLLDHQSGRSPEGSPTTADLVAALAQVGADEALDPAFRALVLSPPGDTDLTREVGHDVDPDAVHHAVEWLRELLGRQLGSTLEDIYRRHASNEPYSPDATSAAHRALRNAVLSLLVATGGDDATSLAGEHYRRADNMTDRMAGLLALSRLRGPVLDEALEDFYGRFRDDTLVLDKWFTVQAIAPDEDALDRVERLTGHPRFAMSNPNRVRALVGAFASGNPVQFNRKDGRGYAFLADHVLKLDRQNPQLAARLLSSFRSWRVLEPQRRELARRELERVAGMDGLSRDVADIAERSLG</sequence>
<evidence type="ECO:0000313" key="18">
    <source>
        <dbReference type="Proteomes" id="UP000017819"/>
    </source>
</evidence>
<feature type="domain" description="Peptidase M1 membrane alanine aminopeptidase" evidence="13">
    <location>
        <begin position="237"/>
        <end position="448"/>
    </location>
</feature>
<keyword evidence="18" id="KW-1185">Reference proteome</keyword>
<comment type="similarity">
    <text evidence="3">Belongs to the peptidase M1 family.</text>
</comment>
<dbReference type="SUPFAM" id="SSF63737">
    <property type="entry name" value="Leukotriene A4 hydrolase N-terminal domain"/>
    <property type="match status" value="1"/>
</dbReference>
<dbReference type="SUPFAM" id="SSF55486">
    <property type="entry name" value="Metalloproteases ('zincins'), catalytic domain"/>
    <property type="match status" value="1"/>
</dbReference>
<keyword evidence="10" id="KW-0862">Zinc</keyword>
<dbReference type="InterPro" id="IPR045357">
    <property type="entry name" value="Aminopeptidase_N-like_N"/>
</dbReference>
<dbReference type="GO" id="GO:0008270">
    <property type="term" value="F:zinc ion binding"/>
    <property type="evidence" value="ECO:0007669"/>
    <property type="project" value="InterPro"/>
</dbReference>
<keyword evidence="8" id="KW-0479">Metal-binding</keyword>
<dbReference type="InterPro" id="IPR024601">
    <property type="entry name" value="Peptidase_M1_pepN_C"/>
</dbReference>
<dbReference type="STRING" id="631454.N177_3960"/>